<protein>
    <submittedName>
        <fullName evidence="1">Uncharacterized protein</fullName>
    </submittedName>
</protein>
<reference evidence="1" key="1">
    <citation type="submission" date="2020-10" db="EMBL/GenBank/DDBJ databases">
        <title>Taxonomic study of unclassified bacteria belonging to the class Ktedonobacteria.</title>
        <authorList>
            <person name="Yabe S."/>
            <person name="Wang C.M."/>
            <person name="Zheng Y."/>
            <person name="Sakai Y."/>
            <person name="Cavaletti L."/>
            <person name="Monciardini P."/>
            <person name="Donadio S."/>
        </authorList>
    </citation>
    <scope>NUCLEOTIDE SEQUENCE</scope>
    <source>
        <strain evidence="1">ID150040</strain>
    </source>
</reference>
<organism evidence="1 2">
    <name type="scientific">Reticulibacter mediterranei</name>
    <dbReference type="NCBI Taxonomy" id="2778369"/>
    <lineage>
        <taxon>Bacteria</taxon>
        <taxon>Bacillati</taxon>
        <taxon>Chloroflexota</taxon>
        <taxon>Ktedonobacteria</taxon>
        <taxon>Ktedonobacterales</taxon>
        <taxon>Reticulibacteraceae</taxon>
        <taxon>Reticulibacter</taxon>
    </lineage>
</organism>
<name>A0A8J3IRT7_9CHLR</name>
<proteinExistence type="predicted"/>
<dbReference type="RefSeq" id="WP_220209822.1">
    <property type="nucleotide sequence ID" value="NZ_BNJK01000002.1"/>
</dbReference>
<keyword evidence="2" id="KW-1185">Reference proteome</keyword>
<gene>
    <name evidence="1" type="ORF">KSF_092160</name>
</gene>
<comment type="caution">
    <text evidence="1">The sequence shown here is derived from an EMBL/GenBank/DDBJ whole genome shotgun (WGS) entry which is preliminary data.</text>
</comment>
<dbReference type="AlphaFoldDB" id="A0A8J3IRT7"/>
<dbReference type="Proteomes" id="UP000597444">
    <property type="component" value="Unassembled WGS sequence"/>
</dbReference>
<accession>A0A8J3IRT7</accession>
<dbReference type="EMBL" id="BNJK01000002">
    <property type="protein sequence ID" value="GHO99168.1"/>
    <property type="molecule type" value="Genomic_DNA"/>
</dbReference>
<sequence length="70" mass="8323">MKPFMHTQELTEMTEASTAERDLLAQWGFTSTEISTLLWLRQWYHQDSEQATRHLEFLRLLVRSGDLELV</sequence>
<evidence type="ECO:0000313" key="2">
    <source>
        <dbReference type="Proteomes" id="UP000597444"/>
    </source>
</evidence>
<evidence type="ECO:0000313" key="1">
    <source>
        <dbReference type="EMBL" id="GHO99168.1"/>
    </source>
</evidence>